<feature type="compositionally biased region" description="Basic residues" evidence="1">
    <location>
        <begin position="42"/>
        <end position="51"/>
    </location>
</feature>
<feature type="region of interest" description="Disordered" evidence="1">
    <location>
        <begin position="1"/>
        <end position="87"/>
    </location>
</feature>
<organism evidence="2 3">
    <name type="scientific">Synaphobranchus kaupii</name>
    <name type="common">Kaup's arrowtooth eel</name>
    <dbReference type="NCBI Taxonomy" id="118154"/>
    <lineage>
        <taxon>Eukaryota</taxon>
        <taxon>Metazoa</taxon>
        <taxon>Chordata</taxon>
        <taxon>Craniata</taxon>
        <taxon>Vertebrata</taxon>
        <taxon>Euteleostomi</taxon>
        <taxon>Actinopterygii</taxon>
        <taxon>Neopterygii</taxon>
        <taxon>Teleostei</taxon>
        <taxon>Anguilliformes</taxon>
        <taxon>Synaphobranchidae</taxon>
        <taxon>Synaphobranchus</taxon>
    </lineage>
</organism>
<sequence length="140" mass="15446">MGNSGVLQQPAEERQHVPAVPFGREGARSTAPRPFPSFYPTHKQHNKRPPSHKYIPTWTAAASAVGKEIPQSDRRSEGAEGRGGEEWRKKPSCLLKSVLTGSACDKSREKESTVCFSLAVMCNQREKINTLCNVRINASN</sequence>
<gene>
    <name evidence="2" type="ORF">SKAU_G00133350</name>
</gene>
<dbReference type="EMBL" id="JAINUF010000004">
    <property type="protein sequence ID" value="KAJ8364504.1"/>
    <property type="molecule type" value="Genomic_DNA"/>
</dbReference>
<dbReference type="AlphaFoldDB" id="A0A9Q1J2J8"/>
<evidence type="ECO:0000313" key="2">
    <source>
        <dbReference type="EMBL" id="KAJ8364504.1"/>
    </source>
</evidence>
<proteinExistence type="predicted"/>
<protein>
    <submittedName>
        <fullName evidence="2">Uncharacterized protein</fullName>
    </submittedName>
</protein>
<accession>A0A9Q1J2J8</accession>
<comment type="caution">
    <text evidence="2">The sequence shown here is derived from an EMBL/GenBank/DDBJ whole genome shotgun (WGS) entry which is preliminary data.</text>
</comment>
<feature type="compositionally biased region" description="Basic and acidic residues" evidence="1">
    <location>
        <begin position="70"/>
        <end position="87"/>
    </location>
</feature>
<dbReference type="Proteomes" id="UP001152622">
    <property type="component" value="Chromosome 4"/>
</dbReference>
<name>A0A9Q1J2J8_SYNKA</name>
<reference evidence="2" key="1">
    <citation type="journal article" date="2023" name="Science">
        <title>Genome structures resolve the early diversification of teleost fishes.</title>
        <authorList>
            <person name="Parey E."/>
            <person name="Louis A."/>
            <person name="Montfort J."/>
            <person name="Bouchez O."/>
            <person name="Roques C."/>
            <person name="Iampietro C."/>
            <person name="Lluch J."/>
            <person name="Castinel A."/>
            <person name="Donnadieu C."/>
            <person name="Desvignes T."/>
            <person name="Floi Bucao C."/>
            <person name="Jouanno E."/>
            <person name="Wen M."/>
            <person name="Mejri S."/>
            <person name="Dirks R."/>
            <person name="Jansen H."/>
            <person name="Henkel C."/>
            <person name="Chen W.J."/>
            <person name="Zahm M."/>
            <person name="Cabau C."/>
            <person name="Klopp C."/>
            <person name="Thompson A.W."/>
            <person name="Robinson-Rechavi M."/>
            <person name="Braasch I."/>
            <person name="Lecointre G."/>
            <person name="Bobe J."/>
            <person name="Postlethwait J.H."/>
            <person name="Berthelot C."/>
            <person name="Roest Crollius H."/>
            <person name="Guiguen Y."/>
        </authorList>
    </citation>
    <scope>NUCLEOTIDE SEQUENCE</scope>
    <source>
        <strain evidence="2">WJC10195</strain>
    </source>
</reference>
<evidence type="ECO:0000256" key="1">
    <source>
        <dbReference type="SAM" id="MobiDB-lite"/>
    </source>
</evidence>
<evidence type="ECO:0000313" key="3">
    <source>
        <dbReference type="Proteomes" id="UP001152622"/>
    </source>
</evidence>
<keyword evidence="3" id="KW-1185">Reference proteome</keyword>